<protein>
    <submittedName>
        <fullName evidence="1">Uncharacterized protein</fullName>
    </submittedName>
</protein>
<dbReference type="AlphaFoldDB" id="A0A7W4JT72"/>
<dbReference type="RefSeq" id="WP_183119561.1">
    <property type="nucleotide sequence ID" value="NZ_JABEQF010000006.1"/>
</dbReference>
<comment type="caution">
    <text evidence="1">The sequence shown here is derived from an EMBL/GenBank/DDBJ whole genome shotgun (WGS) entry which is preliminary data.</text>
</comment>
<accession>A0A7W4JT72</accession>
<keyword evidence="2" id="KW-1185">Reference proteome</keyword>
<dbReference type="Proteomes" id="UP000555756">
    <property type="component" value="Unassembled WGS sequence"/>
</dbReference>
<evidence type="ECO:0000313" key="2">
    <source>
        <dbReference type="Proteomes" id="UP000555756"/>
    </source>
</evidence>
<sequence length="72" mass="7247">MSKASCAMAAERAGVCRLSADAALPGRPRGPGLLFRPVPFSRLLGAGRRAIGAGGVFLSRGGMPGPAVARRA</sequence>
<gene>
    <name evidence="1" type="ORF">HLH34_10755</name>
</gene>
<proteinExistence type="predicted"/>
<reference evidence="1 2" key="1">
    <citation type="submission" date="2020-04" db="EMBL/GenBank/DDBJ databases">
        <title>Description of novel Gluconacetobacter.</title>
        <authorList>
            <person name="Sombolestani A."/>
        </authorList>
    </citation>
    <scope>NUCLEOTIDE SEQUENCE [LARGE SCALE GENOMIC DNA]</scope>
    <source>
        <strain evidence="1 2">LMG 21311</strain>
    </source>
</reference>
<organism evidence="1 2">
    <name type="scientific">Gluconacetobacter azotocaptans</name>
    <dbReference type="NCBI Taxonomy" id="142834"/>
    <lineage>
        <taxon>Bacteria</taxon>
        <taxon>Pseudomonadati</taxon>
        <taxon>Pseudomonadota</taxon>
        <taxon>Alphaproteobacteria</taxon>
        <taxon>Acetobacterales</taxon>
        <taxon>Acetobacteraceae</taxon>
        <taxon>Gluconacetobacter</taxon>
    </lineage>
</organism>
<evidence type="ECO:0000313" key="1">
    <source>
        <dbReference type="EMBL" id="MBB2190435.1"/>
    </source>
</evidence>
<dbReference type="EMBL" id="JABEQF010000006">
    <property type="protein sequence ID" value="MBB2190435.1"/>
    <property type="molecule type" value="Genomic_DNA"/>
</dbReference>
<name>A0A7W4JT72_9PROT</name>